<dbReference type="EMBL" id="JBEWSZ010000010">
    <property type="protein sequence ID" value="MET2832450.1"/>
    <property type="molecule type" value="Genomic_DNA"/>
</dbReference>
<feature type="domain" description="Coenzyme F420 hydrogenase/dehydrogenase beta subunit N-terminal" evidence="2">
    <location>
        <begin position="147"/>
        <end position="221"/>
    </location>
</feature>
<proteinExistence type="predicted"/>
<dbReference type="Pfam" id="PF04432">
    <property type="entry name" value="FrhB_FdhB_C"/>
    <property type="match status" value="1"/>
</dbReference>
<dbReference type="InterPro" id="IPR045220">
    <property type="entry name" value="FRHB/FDHB/HCAR-like"/>
</dbReference>
<dbReference type="PANTHER" id="PTHR31332:SF0">
    <property type="entry name" value="7-HYDROXYMETHYL CHLOROPHYLL A REDUCTASE, CHLOROPLASTIC"/>
    <property type="match status" value="1"/>
</dbReference>
<feature type="domain" description="Coenzyme F420 hydrogenase/dehydrogenase beta subunit C-terminal" evidence="3">
    <location>
        <begin position="231"/>
        <end position="392"/>
    </location>
</feature>
<dbReference type="InterPro" id="IPR014748">
    <property type="entry name" value="Enoyl-CoA_hydra_C"/>
</dbReference>
<dbReference type="Pfam" id="PF04422">
    <property type="entry name" value="FrhB_FdhB_N"/>
    <property type="match status" value="1"/>
</dbReference>
<protein>
    <submittedName>
        <fullName evidence="4">Coenzyme F420 hydrogenase/dehydrogenase, beta subunit C-terminal domain</fullName>
    </submittedName>
</protein>
<comment type="caution">
    <text evidence="4">The sequence shown here is derived from an EMBL/GenBank/DDBJ whole genome shotgun (WGS) entry which is preliminary data.</text>
</comment>
<accession>A0ABV2DQU7</accession>
<evidence type="ECO:0000259" key="2">
    <source>
        <dbReference type="Pfam" id="PF04422"/>
    </source>
</evidence>
<evidence type="ECO:0000313" key="5">
    <source>
        <dbReference type="Proteomes" id="UP001548832"/>
    </source>
</evidence>
<evidence type="ECO:0000259" key="3">
    <source>
        <dbReference type="Pfam" id="PF04432"/>
    </source>
</evidence>
<dbReference type="InterPro" id="IPR007525">
    <property type="entry name" value="FrhB_FdhB_C"/>
</dbReference>
<dbReference type="PANTHER" id="PTHR31332">
    <property type="entry name" value="7-HYDROXYMETHYL CHLOROPHYLL A REDUCTASE, CHLOROPLASTIC"/>
    <property type="match status" value="1"/>
</dbReference>
<dbReference type="Gene3D" id="1.10.12.10">
    <property type="entry name" value="Lyase 2-enoyl-coa Hydratase, Chain A, domain 2"/>
    <property type="match status" value="1"/>
</dbReference>
<gene>
    <name evidence="4" type="ORF">ABVQ20_36460</name>
</gene>
<name>A0ABV2DQU7_9HYPH</name>
<organism evidence="4 5">
    <name type="scientific">Mesorhizobium shangrilense</name>
    <dbReference type="NCBI Taxonomy" id="460060"/>
    <lineage>
        <taxon>Bacteria</taxon>
        <taxon>Pseudomonadati</taxon>
        <taxon>Pseudomonadota</taxon>
        <taxon>Alphaproteobacteria</taxon>
        <taxon>Hyphomicrobiales</taxon>
        <taxon>Phyllobacteriaceae</taxon>
        <taxon>Mesorhizobium</taxon>
    </lineage>
</organism>
<feature type="non-terminal residue" evidence="4">
    <location>
        <position position="1"/>
    </location>
</feature>
<evidence type="ECO:0000256" key="1">
    <source>
        <dbReference type="SAM" id="MobiDB-lite"/>
    </source>
</evidence>
<dbReference type="Proteomes" id="UP001548832">
    <property type="component" value="Unassembled WGS sequence"/>
</dbReference>
<keyword evidence="5" id="KW-1185">Reference proteome</keyword>
<feature type="region of interest" description="Disordered" evidence="1">
    <location>
        <begin position="457"/>
        <end position="481"/>
    </location>
</feature>
<evidence type="ECO:0000313" key="4">
    <source>
        <dbReference type="EMBL" id="MET2832450.1"/>
    </source>
</evidence>
<dbReference type="RefSeq" id="WP_354464675.1">
    <property type="nucleotide sequence ID" value="NZ_JBEWSZ010000010.1"/>
</dbReference>
<sequence length="481" mass="53379">DGQAEEDRLKQLPIVQKVFGSEDEREGLRAFAEKRKPVWQGADCGAPLVASHQSEACQEATMRVNIEDVTTQGLCMGCGACHSLLGPDAVALLTADDGLHEPVRRRDLTEREIDVFNAVCPGVNISVPDYVNTDMTDPMWGPRRMLWKGYSSDPEIRFQASSGGALTSLSLFVLESGLVEQIVHLAPDPNRPMLSRPHRSRTREQVLAAMGSRYSPSAPLSDIADVLAEGRTFAFVGKPCDVTALQNLSRLDERVAQLCKYTFTLFCGGFPGLGKYRPLLSEWNVAENDLSWFRYRGHGCPGQTAAGTKDGRTFQVNFWDLWDDETTWQSYFRCRFCPDSIGLSADIAAMDCWQDANPKQEDEGWNSLLARTEAGEQVLKEALEANYIKLTEPWTSEHLEWSQPHQSRRRRGILARYAAFADAGVPVPRVEETALEFVSHEPGSEAFAAEQAWTARKLTAGANRRPTPKIPTKSASESGPR</sequence>
<dbReference type="InterPro" id="IPR007516">
    <property type="entry name" value="Co_F420_Hydgase/DH_bsu_N"/>
</dbReference>
<reference evidence="4 5" key="1">
    <citation type="submission" date="2024-06" db="EMBL/GenBank/DDBJ databases">
        <authorList>
            <person name="Kim D.-U."/>
        </authorList>
    </citation>
    <scope>NUCLEOTIDE SEQUENCE [LARGE SCALE GENOMIC DNA]</scope>
    <source>
        <strain evidence="4 5">KACC15460</strain>
    </source>
</reference>